<comment type="caution">
    <text evidence="2">The sequence shown here is derived from an EMBL/GenBank/DDBJ whole genome shotgun (WGS) entry which is preliminary data.</text>
</comment>
<feature type="region of interest" description="Disordered" evidence="1">
    <location>
        <begin position="1"/>
        <end position="118"/>
    </location>
</feature>
<accession>A0A6L2N9M8</accession>
<evidence type="ECO:0000256" key="1">
    <source>
        <dbReference type="SAM" id="MobiDB-lite"/>
    </source>
</evidence>
<protein>
    <submittedName>
        <fullName evidence="2">Uncharacterized protein</fullName>
    </submittedName>
</protein>
<name>A0A6L2N9M8_TANCI</name>
<feature type="compositionally biased region" description="Low complexity" evidence="1">
    <location>
        <begin position="45"/>
        <end position="66"/>
    </location>
</feature>
<evidence type="ECO:0000313" key="2">
    <source>
        <dbReference type="EMBL" id="GEU81274.1"/>
    </source>
</evidence>
<organism evidence="2">
    <name type="scientific">Tanacetum cinerariifolium</name>
    <name type="common">Dalmatian daisy</name>
    <name type="synonym">Chrysanthemum cinerariifolium</name>
    <dbReference type="NCBI Taxonomy" id="118510"/>
    <lineage>
        <taxon>Eukaryota</taxon>
        <taxon>Viridiplantae</taxon>
        <taxon>Streptophyta</taxon>
        <taxon>Embryophyta</taxon>
        <taxon>Tracheophyta</taxon>
        <taxon>Spermatophyta</taxon>
        <taxon>Magnoliopsida</taxon>
        <taxon>eudicotyledons</taxon>
        <taxon>Gunneridae</taxon>
        <taxon>Pentapetalae</taxon>
        <taxon>asterids</taxon>
        <taxon>campanulids</taxon>
        <taxon>Asterales</taxon>
        <taxon>Asteraceae</taxon>
        <taxon>Asteroideae</taxon>
        <taxon>Anthemideae</taxon>
        <taxon>Anthemidinae</taxon>
        <taxon>Tanacetum</taxon>
    </lineage>
</organism>
<gene>
    <name evidence="2" type="ORF">Tci_053252</name>
</gene>
<dbReference type="EMBL" id="BKCJ010008246">
    <property type="protein sequence ID" value="GEU81274.1"/>
    <property type="molecule type" value="Genomic_DNA"/>
</dbReference>
<proteinExistence type="predicted"/>
<dbReference type="AlphaFoldDB" id="A0A6L2N9M8"/>
<feature type="compositionally biased region" description="Basic and acidic residues" evidence="1">
    <location>
        <begin position="29"/>
        <end position="44"/>
    </location>
</feature>
<sequence length="205" mass="23088">MDPPFCTSSDKDEDPPAGSNQVLKKRKTSKDAKPSSSSKSKESKSSPSKGTKPQQKSSSKSAQAEESVFETVDTEMPHNQGSDLGHTDDQPNVEAASKHDGFKKPKRPPTPDLDWNARKSIDFRPPRTWISRITKAEKPPLTFDELMSTPIDFSAYVLNNLKIDNLTQEHLVGPAFNLLKRTCRIRVELEYYFKECYKAVTDRLD</sequence>
<reference evidence="2" key="1">
    <citation type="journal article" date="2019" name="Sci. Rep.">
        <title>Draft genome of Tanacetum cinerariifolium, the natural source of mosquito coil.</title>
        <authorList>
            <person name="Yamashiro T."/>
            <person name="Shiraishi A."/>
            <person name="Satake H."/>
            <person name="Nakayama K."/>
        </authorList>
    </citation>
    <scope>NUCLEOTIDE SEQUENCE</scope>
</reference>